<reference evidence="1 2" key="1">
    <citation type="journal article" date="2013" name="Curr. Biol.">
        <title>The Genome of the Foraminiferan Reticulomyxa filosa.</title>
        <authorList>
            <person name="Glockner G."/>
            <person name="Hulsmann N."/>
            <person name="Schleicher M."/>
            <person name="Noegel A.A."/>
            <person name="Eichinger L."/>
            <person name="Gallinger C."/>
            <person name="Pawlowski J."/>
            <person name="Sierra R."/>
            <person name="Euteneuer U."/>
            <person name="Pillet L."/>
            <person name="Moustafa A."/>
            <person name="Platzer M."/>
            <person name="Groth M."/>
            <person name="Szafranski K."/>
            <person name="Schliwa M."/>
        </authorList>
    </citation>
    <scope>NUCLEOTIDE SEQUENCE [LARGE SCALE GENOMIC DNA]</scope>
</reference>
<dbReference type="Proteomes" id="UP000023152">
    <property type="component" value="Unassembled WGS sequence"/>
</dbReference>
<gene>
    <name evidence="1" type="ORF">RFI_00166</name>
</gene>
<comment type="caution">
    <text evidence="1">The sequence shown here is derived from an EMBL/GenBank/DDBJ whole genome shotgun (WGS) entry which is preliminary data.</text>
</comment>
<name>X6PGV3_RETFI</name>
<accession>X6PGV3</accession>
<organism evidence="1 2">
    <name type="scientific">Reticulomyxa filosa</name>
    <dbReference type="NCBI Taxonomy" id="46433"/>
    <lineage>
        <taxon>Eukaryota</taxon>
        <taxon>Sar</taxon>
        <taxon>Rhizaria</taxon>
        <taxon>Retaria</taxon>
        <taxon>Foraminifera</taxon>
        <taxon>Monothalamids</taxon>
        <taxon>Reticulomyxidae</taxon>
        <taxon>Reticulomyxa</taxon>
    </lineage>
</organism>
<evidence type="ECO:0000313" key="2">
    <source>
        <dbReference type="Proteomes" id="UP000023152"/>
    </source>
</evidence>
<evidence type="ECO:0000313" key="1">
    <source>
        <dbReference type="EMBL" id="ETO36897.1"/>
    </source>
</evidence>
<protein>
    <submittedName>
        <fullName evidence="1">Uncharacterized protein</fullName>
    </submittedName>
</protein>
<dbReference type="EMBL" id="ASPP01000170">
    <property type="protein sequence ID" value="ETO36897.1"/>
    <property type="molecule type" value="Genomic_DNA"/>
</dbReference>
<dbReference type="AlphaFoldDB" id="X6PGV3"/>
<proteinExistence type="predicted"/>
<keyword evidence="2" id="KW-1185">Reference proteome</keyword>
<sequence>MLVLQKNKRTWTIFKKKKKKVKIMKTKEKQMEIDEQRIPDEVIAYEKVIENITKKYKHFSEYKENKDLKIKKIILVQDIIKMKNTTINAKRLIIEVNMIHLVKREKQFIVRYVAIQSKIIKLKNEINEIKKNCNLGIKFKRNCRKKPFCE</sequence>